<dbReference type="RefSeq" id="XP_062742466.1">
    <property type="nucleotide sequence ID" value="XM_062891068.1"/>
</dbReference>
<organism evidence="2 3">
    <name type="scientific">Podospora pseudocomata</name>
    <dbReference type="NCBI Taxonomy" id="2093779"/>
    <lineage>
        <taxon>Eukaryota</taxon>
        <taxon>Fungi</taxon>
        <taxon>Dikarya</taxon>
        <taxon>Ascomycota</taxon>
        <taxon>Pezizomycotina</taxon>
        <taxon>Sordariomycetes</taxon>
        <taxon>Sordariomycetidae</taxon>
        <taxon>Sordariales</taxon>
        <taxon>Podosporaceae</taxon>
        <taxon>Podospora</taxon>
    </lineage>
</organism>
<dbReference type="PANTHER" id="PTHR35605">
    <property type="entry name" value="ECP2 EFFECTOR PROTEIN DOMAIN-CONTAINING PROTEIN-RELATED"/>
    <property type="match status" value="1"/>
</dbReference>
<protein>
    <recommendedName>
        <fullName evidence="4">Ig-like domain-containing protein</fullName>
    </recommendedName>
</protein>
<accession>A0ABR0GCQ5</accession>
<name>A0ABR0GCQ5_9PEZI</name>
<dbReference type="EMBL" id="JAFFHA010000007">
    <property type="protein sequence ID" value="KAK4653491.1"/>
    <property type="molecule type" value="Genomic_DNA"/>
</dbReference>
<comment type="caution">
    <text evidence="2">The sequence shown here is derived from an EMBL/GenBank/DDBJ whole genome shotgun (WGS) entry which is preliminary data.</text>
</comment>
<evidence type="ECO:0000256" key="1">
    <source>
        <dbReference type="SAM" id="SignalP"/>
    </source>
</evidence>
<dbReference type="Proteomes" id="UP001323405">
    <property type="component" value="Unassembled WGS sequence"/>
</dbReference>
<dbReference type="PANTHER" id="PTHR35605:SF1">
    <property type="entry name" value="ECP2 EFFECTOR PROTEIN DOMAIN-CONTAINING PROTEIN-RELATED"/>
    <property type="match status" value="1"/>
</dbReference>
<proteinExistence type="predicted"/>
<evidence type="ECO:0000313" key="2">
    <source>
        <dbReference type="EMBL" id="KAK4653491.1"/>
    </source>
</evidence>
<evidence type="ECO:0000313" key="3">
    <source>
        <dbReference type="Proteomes" id="UP001323405"/>
    </source>
</evidence>
<reference evidence="2 3" key="1">
    <citation type="journal article" date="2023" name="bioRxiv">
        <title>High-quality genome assemblies of four members of thePodospora anserinaspecies complex.</title>
        <authorList>
            <person name="Ament-Velasquez S.L."/>
            <person name="Vogan A.A."/>
            <person name="Wallerman O."/>
            <person name="Hartmann F."/>
            <person name="Gautier V."/>
            <person name="Silar P."/>
            <person name="Giraud T."/>
            <person name="Johannesson H."/>
        </authorList>
    </citation>
    <scope>NUCLEOTIDE SEQUENCE [LARGE SCALE GENOMIC DNA]</scope>
    <source>
        <strain evidence="2 3">CBS 415.72m</strain>
    </source>
</reference>
<sequence length="213" mass="23106">MLSISAFIASGLALASVAQGAPGFASIRSDQPDVSSYATVPITWELPLKADDPTGATVEVTGTIEEAIAQMDATYPGWNETFQAHLPPPPTVDSGAFDLAALDDPESYICKLDQWKEAGQLSILRGIEYLRGLTGSAKNGPGPGECGRVSCSWQSAIWWCNDNDTEKEVGWNNIADGTLYILQKCSRDAQYVKGQAFYKDKWNVIVRYDNDSC</sequence>
<dbReference type="GeneID" id="87910975"/>
<evidence type="ECO:0008006" key="4">
    <source>
        <dbReference type="Google" id="ProtNLM"/>
    </source>
</evidence>
<feature type="chain" id="PRO_5045397231" description="Ig-like domain-containing protein" evidence="1">
    <location>
        <begin position="21"/>
        <end position="213"/>
    </location>
</feature>
<keyword evidence="3" id="KW-1185">Reference proteome</keyword>
<gene>
    <name evidence="2" type="ORF">QC762_506430</name>
</gene>
<feature type="signal peptide" evidence="1">
    <location>
        <begin position="1"/>
        <end position="20"/>
    </location>
</feature>
<keyword evidence="1" id="KW-0732">Signal</keyword>